<keyword evidence="2" id="KW-1185">Reference proteome</keyword>
<dbReference type="SUPFAM" id="SSF46689">
    <property type="entry name" value="Homeodomain-like"/>
    <property type="match status" value="1"/>
</dbReference>
<dbReference type="EMBL" id="CP004354">
    <property type="protein sequence ID" value="AGG65537.1"/>
    <property type="molecule type" value="Genomic_DNA"/>
</dbReference>
<dbReference type="AlphaFoldDB" id="M1URC9"/>
<dbReference type="InterPro" id="IPR009057">
    <property type="entry name" value="Homeodomain-like_sf"/>
</dbReference>
<dbReference type="HOGENOM" id="CLU_1419331_0_0_11"/>
<evidence type="ECO:0000313" key="1">
    <source>
        <dbReference type="EMBL" id="AGG65537.1"/>
    </source>
</evidence>
<organism evidence="1 2">
    <name type="scientific">Corynebacterium callunae DSM 20147</name>
    <dbReference type="NCBI Taxonomy" id="1121353"/>
    <lineage>
        <taxon>Bacteria</taxon>
        <taxon>Bacillati</taxon>
        <taxon>Actinomycetota</taxon>
        <taxon>Actinomycetes</taxon>
        <taxon>Mycobacteriales</taxon>
        <taxon>Corynebacteriaceae</taxon>
        <taxon>Corynebacterium</taxon>
    </lineage>
</organism>
<dbReference type="Gene3D" id="1.10.357.10">
    <property type="entry name" value="Tetracycline Repressor, domain 2"/>
    <property type="match status" value="1"/>
</dbReference>
<gene>
    <name evidence="1" type="ORF">H924_00385</name>
</gene>
<proteinExistence type="predicted"/>
<name>M1URC9_9CORY</name>
<dbReference type="Proteomes" id="UP000011760">
    <property type="component" value="Chromosome"/>
</dbReference>
<dbReference type="KEGG" id="ccn:H924_00385"/>
<dbReference type="PATRIC" id="fig|1121353.3.peg.84"/>
<evidence type="ECO:0000313" key="2">
    <source>
        <dbReference type="Proteomes" id="UP000011760"/>
    </source>
</evidence>
<sequence length="191" mass="20631">MAGASSYLDAAEHGIHGVSPAEVSKIVGVSTCTFHNYFPTREDAVAHHMSKVLASWPDNIAEAPADWDIIKVLVETTKSNIQGDSEDDFTYADVLILSVTLSNLGNMKPHDFVIAGLRGAAEALSKRAGLYEIPDEHLVMVHFAWEAVHGAVLGAHGADDTESAFMPLFRAAITTVERVLREGLFEFPEGV</sequence>
<protein>
    <submittedName>
        <fullName evidence="1">TetR family transcriptional regulator</fullName>
    </submittedName>
</protein>
<accession>M1URC9</accession>
<reference evidence="1 2" key="1">
    <citation type="submission" date="2013-02" db="EMBL/GenBank/DDBJ databases">
        <title>The complete genome sequence of Corynebacterium callunae DSM 20147.</title>
        <authorList>
            <person name="Ruckert C."/>
            <person name="Albersmeier A."/>
            <person name="Kalinowski J."/>
        </authorList>
    </citation>
    <scope>NUCLEOTIDE SEQUENCE [LARGE SCALE GENOMIC DNA]</scope>
    <source>
        <strain evidence="1 2">DSM 20147</strain>
    </source>
</reference>